<reference evidence="3" key="1">
    <citation type="submission" date="2020-03" db="EMBL/GenBank/DDBJ databases">
        <title>Solimonas marina sp. nov., isolated from deep seawater of the Pacific Ocean.</title>
        <authorList>
            <person name="Liu X."/>
            <person name="Lai Q."/>
            <person name="Sun F."/>
            <person name="Gai Y."/>
            <person name="Li G."/>
            <person name="Shao Z."/>
        </authorList>
    </citation>
    <scope>NUCLEOTIDE SEQUENCE</scope>
    <source>
        <strain evidence="3">C16B3</strain>
    </source>
</reference>
<comment type="caution">
    <text evidence="3">The sequence shown here is derived from an EMBL/GenBank/DDBJ whole genome shotgun (WGS) entry which is preliminary data.</text>
</comment>
<keyword evidence="3" id="KW-0560">Oxidoreductase</keyword>
<dbReference type="InterPro" id="IPR004183">
    <property type="entry name" value="Xdiol_dOase_suB"/>
</dbReference>
<evidence type="ECO:0000259" key="1">
    <source>
        <dbReference type="Pfam" id="PF02900"/>
    </source>
</evidence>
<sequence length="425" mass="47503">MARIIGGIGVSHTPTIGFAYDTHKQKDPAWAPIFDGFEPVRCWLAERKPDAVVYIFNDHVTSFFFDHYSTFALGIDREYRVADEGGGARHLPAMPGHPELSRHIAMGLAADEFDMSYFQDKPLDHGFFSPMSVLLDREGGQWPTRVVPLQIGVLQFPIPSASRCYKLGQAVRRAIECYPEDIDVAIIATGGLSHQVHGERSGFNNVEWDRAFVEAVARDPQSLLGITHAEYATLGGLEGAEVIMWLVMRGALSSNVKVLHNSAYLPSVTNIATLLLENEAQVVPEAELERRRQRMGAQLRGIDNIEGTYPFDHARSLKGYRVNKFLHDLVEPAKRERFRDDQDTAMRDAGLSDEECDFIRRLDWRAMIRYGVSFFVMEKLAAVVGVPNPQIYAAMRGESLEDFLKTRNTQVTYSVAGDVPENGGG</sequence>
<dbReference type="NCBIfam" id="NF009904">
    <property type="entry name" value="PRK13367.1"/>
    <property type="match status" value="1"/>
</dbReference>
<dbReference type="EMBL" id="JAAVXB010000012">
    <property type="protein sequence ID" value="NKF24141.1"/>
    <property type="molecule type" value="Genomic_DNA"/>
</dbReference>
<dbReference type="Proteomes" id="UP000653472">
    <property type="component" value="Unassembled WGS sequence"/>
</dbReference>
<dbReference type="Pfam" id="PF07746">
    <property type="entry name" value="LigA"/>
    <property type="match status" value="1"/>
</dbReference>
<evidence type="ECO:0000313" key="4">
    <source>
        <dbReference type="Proteomes" id="UP000653472"/>
    </source>
</evidence>
<dbReference type="SUPFAM" id="SSF48076">
    <property type="entry name" value="LigA subunit of an aromatic-ring-opening dioxygenase LigAB"/>
    <property type="match status" value="1"/>
</dbReference>
<dbReference type="Pfam" id="PF02900">
    <property type="entry name" value="LigB"/>
    <property type="match status" value="1"/>
</dbReference>
<name>A0A970BB89_9GAMM</name>
<dbReference type="RefSeq" id="WP_168149470.1">
    <property type="nucleotide sequence ID" value="NZ_JAAVXB010000012.1"/>
</dbReference>
<proteinExistence type="predicted"/>
<dbReference type="GO" id="GO:0008198">
    <property type="term" value="F:ferrous iron binding"/>
    <property type="evidence" value="ECO:0007669"/>
    <property type="project" value="InterPro"/>
</dbReference>
<evidence type="ECO:0000259" key="2">
    <source>
        <dbReference type="Pfam" id="PF07746"/>
    </source>
</evidence>
<evidence type="ECO:0000313" key="3">
    <source>
        <dbReference type="EMBL" id="NKF24141.1"/>
    </source>
</evidence>
<gene>
    <name evidence="3" type="ORF">G7Y82_17650</name>
</gene>
<organism evidence="3 4">
    <name type="scientific">Solimonas marina</name>
    <dbReference type="NCBI Taxonomy" id="2714601"/>
    <lineage>
        <taxon>Bacteria</taxon>
        <taxon>Pseudomonadati</taxon>
        <taxon>Pseudomonadota</taxon>
        <taxon>Gammaproteobacteria</taxon>
        <taxon>Nevskiales</taxon>
        <taxon>Nevskiaceae</taxon>
        <taxon>Solimonas</taxon>
    </lineage>
</organism>
<dbReference type="Gene3D" id="3.40.830.10">
    <property type="entry name" value="LigB-like"/>
    <property type="match status" value="1"/>
</dbReference>
<protein>
    <submittedName>
        <fullName evidence="3">Gallate dioxygenase</fullName>
        <ecNumber evidence="3">1.13.11.57</ecNumber>
    </submittedName>
</protein>
<dbReference type="NCBIfam" id="NF009902">
    <property type="entry name" value="PRK13365.1"/>
    <property type="match status" value="1"/>
</dbReference>
<accession>A0A970BB89</accession>
<dbReference type="EC" id="1.13.11.57" evidence="3"/>
<keyword evidence="4" id="KW-1185">Reference proteome</keyword>
<feature type="domain" description="Extradiol ring-cleavage dioxygenase class III enzyme subunit B" evidence="1">
    <location>
        <begin position="8"/>
        <end position="271"/>
    </location>
</feature>
<dbReference type="CDD" id="cd07950">
    <property type="entry name" value="Gallate_Doxase_N"/>
    <property type="match status" value="1"/>
</dbReference>
<dbReference type="InterPro" id="IPR011986">
    <property type="entry name" value="Xdiol_dOase_LigA"/>
</dbReference>
<dbReference type="InterPro" id="IPR036622">
    <property type="entry name" value="LigA_sf"/>
</dbReference>
<dbReference type="InterPro" id="IPR034939">
    <property type="entry name" value="Gallate_Doxase_N"/>
</dbReference>
<dbReference type="GO" id="GO:0036238">
    <property type="term" value="F:gallate dioxygenase activity"/>
    <property type="evidence" value="ECO:0007669"/>
    <property type="project" value="UniProtKB-EC"/>
</dbReference>
<dbReference type="SUPFAM" id="SSF53213">
    <property type="entry name" value="LigB-like"/>
    <property type="match status" value="1"/>
</dbReference>
<keyword evidence="3" id="KW-0223">Dioxygenase</keyword>
<dbReference type="AlphaFoldDB" id="A0A970BB89"/>
<feature type="domain" description="Extradiol ring-cleavage dioxygenase LigAB LigA subunit" evidence="2">
    <location>
        <begin position="323"/>
        <end position="408"/>
    </location>
</feature>
<dbReference type="Gene3D" id="1.10.700.10">
    <property type="entry name" value="Dioxygenase LigAB, LigA subunit"/>
    <property type="match status" value="1"/>
</dbReference>